<sequence>MKLQMIVGIMTLLTGIALILIGTDFGKIINVTVGVIAGAVFVLLGINRLKQAWLTRDEE</sequence>
<keyword evidence="3" id="KW-1185">Reference proteome</keyword>
<accession>A0A4R1PUN6</accession>
<gene>
    <name evidence="2" type="ORF">EV210_11562</name>
</gene>
<dbReference type="AlphaFoldDB" id="A0A4R1PUN6"/>
<reference evidence="2 3" key="1">
    <citation type="submission" date="2019-03" db="EMBL/GenBank/DDBJ databases">
        <title>Genomic Encyclopedia of Type Strains, Phase IV (KMG-IV): sequencing the most valuable type-strain genomes for metagenomic binning, comparative biology and taxonomic classification.</title>
        <authorList>
            <person name="Goeker M."/>
        </authorList>
    </citation>
    <scope>NUCLEOTIDE SEQUENCE [LARGE SCALE GENOMIC DNA]</scope>
    <source>
        <strain evidence="2 3">DSM 15969</strain>
    </source>
</reference>
<dbReference type="RefSeq" id="WP_132082886.1">
    <property type="nucleotide sequence ID" value="NZ_DALYTA010000004.1"/>
</dbReference>
<protein>
    <submittedName>
        <fullName evidence="2">Uncharacterized protein</fullName>
    </submittedName>
</protein>
<feature type="transmembrane region" description="Helical" evidence="1">
    <location>
        <begin position="5"/>
        <end position="22"/>
    </location>
</feature>
<keyword evidence="1" id="KW-0812">Transmembrane</keyword>
<organism evidence="2 3">
    <name type="scientific">Anaerospora hongkongensis</name>
    <dbReference type="NCBI Taxonomy" id="244830"/>
    <lineage>
        <taxon>Bacteria</taxon>
        <taxon>Bacillati</taxon>
        <taxon>Bacillota</taxon>
        <taxon>Negativicutes</taxon>
        <taxon>Selenomonadales</taxon>
        <taxon>Sporomusaceae</taxon>
        <taxon>Anaerospora</taxon>
    </lineage>
</organism>
<dbReference type="OrthoDB" id="1684061at2"/>
<evidence type="ECO:0000256" key="1">
    <source>
        <dbReference type="SAM" id="Phobius"/>
    </source>
</evidence>
<evidence type="ECO:0000313" key="2">
    <source>
        <dbReference type="EMBL" id="TCL34476.1"/>
    </source>
</evidence>
<comment type="caution">
    <text evidence="2">The sequence shown here is derived from an EMBL/GenBank/DDBJ whole genome shotgun (WGS) entry which is preliminary data.</text>
</comment>
<dbReference type="Proteomes" id="UP000295063">
    <property type="component" value="Unassembled WGS sequence"/>
</dbReference>
<name>A0A4R1PUN6_9FIRM</name>
<keyword evidence="1" id="KW-0472">Membrane</keyword>
<feature type="transmembrane region" description="Helical" evidence="1">
    <location>
        <begin position="28"/>
        <end position="46"/>
    </location>
</feature>
<keyword evidence="1" id="KW-1133">Transmembrane helix</keyword>
<proteinExistence type="predicted"/>
<evidence type="ECO:0000313" key="3">
    <source>
        <dbReference type="Proteomes" id="UP000295063"/>
    </source>
</evidence>
<dbReference type="EMBL" id="SLUI01000015">
    <property type="protein sequence ID" value="TCL34476.1"/>
    <property type="molecule type" value="Genomic_DNA"/>
</dbReference>